<dbReference type="Pfam" id="PF01063">
    <property type="entry name" value="Aminotran_4"/>
    <property type="match status" value="1"/>
</dbReference>
<dbReference type="GO" id="GO:0005829">
    <property type="term" value="C:cytosol"/>
    <property type="evidence" value="ECO:0007669"/>
    <property type="project" value="TreeGrafter"/>
</dbReference>
<proteinExistence type="inferred from homology"/>
<protein>
    <submittedName>
        <fullName evidence="4">Branched-chain amino acid aminotransferase/4-amino-4-deoxychorismate lyase</fullName>
    </submittedName>
</protein>
<dbReference type="InterPro" id="IPR036038">
    <property type="entry name" value="Aminotransferase-like"/>
</dbReference>
<evidence type="ECO:0000313" key="5">
    <source>
        <dbReference type="Proteomes" id="UP000183649"/>
    </source>
</evidence>
<dbReference type="GO" id="GO:0016829">
    <property type="term" value="F:lyase activity"/>
    <property type="evidence" value="ECO:0007669"/>
    <property type="project" value="UniProtKB-KW"/>
</dbReference>
<evidence type="ECO:0000256" key="1">
    <source>
        <dbReference type="ARBA" id="ARBA00001933"/>
    </source>
</evidence>
<keyword evidence="4" id="KW-0808">Transferase</keyword>
<comment type="similarity">
    <text evidence="2">Belongs to the class-IV pyridoxal-phosphate-dependent aminotransferase family.</text>
</comment>
<dbReference type="PANTHER" id="PTHR42743:SF10">
    <property type="entry name" value="D-ALANINE AMINOTRANSFERASE"/>
    <property type="match status" value="1"/>
</dbReference>
<dbReference type="Gene3D" id="3.20.10.10">
    <property type="entry name" value="D-amino Acid Aminotransferase, subunit A, domain 2"/>
    <property type="match status" value="1"/>
</dbReference>
<dbReference type="GO" id="GO:0046394">
    <property type="term" value="P:carboxylic acid biosynthetic process"/>
    <property type="evidence" value="ECO:0007669"/>
    <property type="project" value="UniProtKB-ARBA"/>
</dbReference>
<keyword evidence="3" id="KW-0663">Pyridoxal phosphate</keyword>
<keyword evidence="4" id="KW-0456">Lyase</keyword>
<evidence type="ECO:0000313" key="4">
    <source>
        <dbReference type="EMBL" id="CUB00832.1"/>
    </source>
</evidence>
<dbReference type="EMBL" id="CYHF01000018">
    <property type="protein sequence ID" value="CUB00832.1"/>
    <property type="molecule type" value="Genomic_DNA"/>
</dbReference>
<dbReference type="GO" id="GO:0008483">
    <property type="term" value="F:transaminase activity"/>
    <property type="evidence" value="ECO:0007669"/>
    <property type="project" value="UniProtKB-KW"/>
</dbReference>
<keyword evidence="5" id="KW-1185">Reference proteome</keyword>
<dbReference type="CDD" id="cd01558">
    <property type="entry name" value="D-AAT_like"/>
    <property type="match status" value="1"/>
</dbReference>
<keyword evidence="4" id="KW-0032">Aminotransferase</keyword>
<evidence type="ECO:0000256" key="2">
    <source>
        <dbReference type="ARBA" id="ARBA00009320"/>
    </source>
</evidence>
<dbReference type="Gene3D" id="3.30.470.10">
    <property type="match status" value="1"/>
</dbReference>
<dbReference type="InterPro" id="IPR001544">
    <property type="entry name" value="Aminotrans_IV"/>
</dbReference>
<dbReference type="AlphaFoldDB" id="A0A0K6IBW6"/>
<dbReference type="InterPro" id="IPR043132">
    <property type="entry name" value="BCAT-like_C"/>
</dbReference>
<dbReference type="RefSeq" id="WP_055451830.1">
    <property type="nucleotide sequence ID" value="NZ_CYHF01000018.1"/>
</dbReference>
<name>A0A0K6IBW6_9BURK</name>
<dbReference type="PANTHER" id="PTHR42743">
    <property type="entry name" value="AMINO-ACID AMINOTRANSFERASE"/>
    <property type="match status" value="1"/>
</dbReference>
<accession>A0A0K6IBW6</accession>
<sequence length="291" mass="32192">MNANPLPEESSECYLNGTFQPLAQCQVSVLDRGFIFGDGVYEVIPVYGRRVFRVQEHLARLSRSLAAVGIKSPEQAGDWLSLVRELVARNAPDDQCVYIQVTRGVAKRDHAFPRGVEPTVFMMSFPFPHLQTEKRSQGLACITAPDLRWRNAHIKSISLLGNVLARQLSVENDAAETLLIRDGYLTEASASNVWIVRNGRLAAPPRDHDKLEGIRVGLLEELAAETGIALEFRPVAEWELRCADEILLTSATKEVVSVTTLDGRSVASGRPGTIGQSLYLAYQEAKRLQSH</sequence>
<dbReference type="SUPFAM" id="SSF56752">
    <property type="entry name" value="D-aminoacid aminotransferase-like PLP-dependent enzymes"/>
    <property type="match status" value="1"/>
</dbReference>
<dbReference type="Proteomes" id="UP000183649">
    <property type="component" value="Unassembled WGS sequence"/>
</dbReference>
<dbReference type="GO" id="GO:0008652">
    <property type="term" value="P:amino acid biosynthetic process"/>
    <property type="evidence" value="ECO:0007669"/>
    <property type="project" value="UniProtKB-ARBA"/>
</dbReference>
<evidence type="ECO:0000256" key="3">
    <source>
        <dbReference type="ARBA" id="ARBA00022898"/>
    </source>
</evidence>
<dbReference type="STRING" id="339866.GCA_001418255_03050"/>
<dbReference type="InterPro" id="IPR043131">
    <property type="entry name" value="BCAT-like_N"/>
</dbReference>
<gene>
    <name evidence="4" type="ORF">Ga0061069_11811</name>
</gene>
<dbReference type="InterPro" id="IPR050571">
    <property type="entry name" value="Class-IV_PLP-Dep_Aminotrnsfr"/>
</dbReference>
<reference evidence="5" key="1">
    <citation type="submission" date="2015-08" db="EMBL/GenBank/DDBJ databases">
        <authorList>
            <person name="Varghese N."/>
        </authorList>
    </citation>
    <scope>NUCLEOTIDE SEQUENCE [LARGE SCALE GENOMIC DNA]</scope>
    <source>
        <strain evidence="5">DSM 18181</strain>
    </source>
</reference>
<organism evidence="4 5">
    <name type="scientific">Thiomonas bhubaneswarensis</name>
    <dbReference type="NCBI Taxonomy" id="339866"/>
    <lineage>
        <taxon>Bacteria</taxon>
        <taxon>Pseudomonadati</taxon>
        <taxon>Pseudomonadota</taxon>
        <taxon>Betaproteobacteria</taxon>
        <taxon>Burkholderiales</taxon>
        <taxon>Thiomonas</taxon>
    </lineage>
</organism>
<comment type="cofactor">
    <cofactor evidence="1">
        <name>pyridoxal 5'-phosphate</name>
        <dbReference type="ChEBI" id="CHEBI:597326"/>
    </cofactor>
</comment>
<dbReference type="FunFam" id="3.20.10.10:FF:000002">
    <property type="entry name" value="D-alanine aminotransferase"/>
    <property type="match status" value="1"/>
</dbReference>
<dbReference type="OrthoDB" id="9805628at2"/>